<name>A0ABT1XP93_9SPHN</name>
<protein>
    <recommendedName>
        <fullName evidence="3">DUF3168 domain-containing protein</fullName>
    </recommendedName>
</protein>
<proteinExistence type="predicted"/>
<dbReference type="RefSeq" id="WP_257595243.1">
    <property type="nucleotide sequence ID" value="NZ_JANKHH010000003.1"/>
</dbReference>
<dbReference type="EMBL" id="JANKHH010000003">
    <property type="protein sequence ID" value="MCR2833479.1"/>
    <property type="molecule type" value="Genomic_DNA"/>
</dbReference>
<evidence type="ECO:0000313" key="1">
    <source>
        <dbReference type="EMBL" id="MCR2833479.1"/>
    </source>
</evidence>
<comment type="caution">
    <text evidence="1">The sequence shown here is derived from an EMBL/GenBank/DDBJ whole genome shotgun (WGS) entry which is preliminary data.</text>
</comment>
<accession>A0ABT1XP93</accession>
<gene>
    <name evidence="1" type="ORF">NSO95_05950</name>
</gene>
<reference evidence="1 2" key="1">
    <citation type="submission" date="2022-08" db="EMBL/GenBank/DDBJ databases">
        <title>Polyphasic taxonomy analysis of Qipengyuania sp.RS5-5.</title>
        <authorList>
            <person name="Xamxidin M."/>
            <person name="Wu M."/>
        </authorList>
    </citation>
    <scope>NUCLEOTIDE SEQUENCE [LARGE SCALE GENOMIC DNA]</scope>
    <source>
        <strain evidence="1 2">RS5-5</strain>
    </source>
</reference>
<evidence type="ECO:0008006" key="3">
    <source>
        <dbReference type="Google" id="ProtNLM"/>
    </source>
</evidence>
<keyword evidence="2" id="KW-1185">Reference proteome</keyword>
<organism evidence="1 2">
    <name type="scientific">Parerythrobacter lacustris</name>
    <dbReference type="NCBI Taxonomy" id="2969984"/>
    <lineage>
        <taxon>Bacteria</taxon>
        <taxon>Pseudomonadati</taxon>
        <taxon>Pseudomonadota</taxon>
        <taxon>Alphaproteobacteria</taxon>
        <taxon>Sphingomonadales</taxon>
        <taxon>Erythrobacteraceae</taxon>
        <taxon>Parerythrobacter</taxon>
    </lineage>
</organism>
<sequence>MSATAIKEAIKANLDELVTAETLSGCSTSDLKKDPLAGDIPAFPWAFLMPPSIESEALDNRTNLRTYNYDIMILWNAEDVEDATTVEEGMEAVMQEFDNDPTLSGTAMGGVLPVSSAPQPFQHSGRDLIMAVVQIQAKQHVSLSF</sequence>
<evidence type="ECO:0000313" key="2">
    <source>
        <dbReference type="Proteomes" id="UP001206067"/>
    </source>
</evidence>
<dbReference type="Proteomes" id="UP001206067">
    <property type="component" value="Unassembled WGS sequence"/>
</dbReference>